<protein>
    <submittedName>
        <fullName evidence="6">DUF4349 domain-containing protein</fullName>
    </submittedName>
</protein>
<dbReference type="EMBL" id="CP162511">
    <property type="protein sequence ID" value="XDI04530.1"/>
    <property type="molecule type" value="Genomic_DNA"/>
</dbReference>
<evidence type="ECO:0000256" key="3">
    <source>
        <dbReference type="SAM" id="Phobius"/>
    </source>
</evidence>
<name>A0AB39BDS1_9MICO</name>
<keyword evidence="1" id="KW-0175">Coiled coil</keyword>
<evidence type="ECO:0000313" key="6">
    <source>
        <dbReference type="EMBL" id="XDI04530.1"/>
    </source>
</evidence>
<dbReference type="RefSeq" id="WP_368496935.1">
    <property type="nucleotide sequence ID" value="NZ_CP162511.1"/>
</dbReference>
<feature type="signal peptide" evidence="4">
    <location>
        <begin position="1"/>
        <end position="23"/>
    </location>
</feature>
<feature type="coiled-coil region" evidence="1">
    <location>
        <begin position="151"/>
        <end position="201"/>
    </location>
</feature>
<dbReference type="AlphaFoldDB" id="A0AB39BDS1"/>
<feature type="domain" description="DUF4349" evidence="5">
    <location>
        <begin position="65"/>
        <end position="270"/>
    </location>
</feature>
<sequence>MRRMILASTAVVAVLVLSGCAQAGGSSQSADGPVMVEPAPGARDGGVSSAEGGSSAVDSAAVDQSVITTGWITVTVDDPTAAVDATVDLVESLDGRIDSRSQQAGSDESRSSAQLVIRVPADSVDAAIEGLQELGTVDSVSLSSNDVTLQVRDLDAQIKALQASVDRLLDLVDQAATTADLVELETAISDRQAQLDSLKSQKQYLSDQIAYSTLTVDLTEKGALPSSAPGDFWSGLATGWASLVAAMSGLVVMIGVLLPWLLPLAVIAAVCVLIVGLSRRGARRRAARAGAAGAGGAGSGGAIPTYVTAPQPSAYSAQTPATAAPAAPQSYGSPAVAADATADTSRTADTAVLDDPATGSSPAEADSAHPGTAHPATGDSEPDHPEGRGTPPYPGS</sequence>
<evidence type="ECO:0000256" key="2">
    <source>
        <dbReference type="SAM" id="MobiDB-lite"/>
    </source>
</evidence>
<keyword evidence="3" id="KW-0812">Transmembrane</keyword>
<reference evidence="6" key="1">
    <citation type="submission" date="2024-05" db="EMBL/GenBank/DDBJ databases">
        <title>Herbiconiux sp. A18JL235.</title>
        <authorList>
            <person name="Zhang G."/>
        </authorList>
    </citation>
    <scope>NUCLEOTIDE SEQUENCE</scope>
    <source>
        <strain evidence="6">A18JL235</strain>
    </source>
</reference>
<dbReference type="PROSITE" id="PS51257">
    <property type="entry name" value="PROKAR_LIPOPROTEIN"/>
    <property type="match status" value="1"/>
</dbReference>
<feature type="compositionally biased region" description="Low complexity" evidence="2">
    <location>
        <begin position="45"/>
        <end position="55"/>
    </location>
</feature>
<dbReference type="InterPro" id="IPR025645">
    <property type="entry name" value="DUF4349"/>
</dbReference>
<feature type="compositionally biased region" description="Low complexity" evidence="2">
    <location>
        <begin position="318"/>
        <end position="351"/>
    </location>
</feature>
<feature type="chain" id="PRO_5044297172" evidence="4">
    <location>
        <begin position="24"/>
        <end position="396"/>
    </location>
</feature>
<evidence type="ECO:0000259" key="5">
    <source>
        <dbReference type="Pfam" id="PF14257"/>
    </source>
</evidence>
<gene>
    <name evidence="6" type="ORF">ABFY20_14480</name>
</gene>
<keyword evidence="3" id="KW-1133">Transmembrane helix</keyword>
<feature type="region of interest" description="Disordered" evidence="2">
    <location>
        <begin position="24"/>
        <end position="55"/>
    </location>
</feature>
<organism evidence="6">
    <name type="scientific">Herbiconiux sp. A18JL235</name>
    <dbReference type="NCBI Taxonomy" id="3152363"/>
    <lineage>
        <taxon>Bacteria</taxon>
        <taxon>Bacillati</taxon>
        <taxon>Actinomycetota</taxon>
        <taxon>Actinomycetes</taxon>
        <taxon>Micrococcales</taxon>
        <taxon>Microbacteriaceae</taxon>
        <taxon>Herbiconiux</taxon>
    </lineage>
</organism>
<evidence type="ECO:0000256" key="4">
    <source>
        <dbReference type="SAM" id="SignalP"/>
    </source>
</evidence>
<keyword evidence="4" id="KW-0732">Signal</keyword>
<dbReference type="Pfam" id="PF14257">
    <property type="entry name" value="DUF4349"/>
    <property type="match status" value="1"/>
</dbReference>
<proteinExistence type="predicted"/>
<evidence type="ECO:0000256" key="1">
    <source>
        <dbReference type="SAM" id="Coils"/>
    </source>
</evidence>
<feature type="region of interest" description="Disordered" evidence="2">
    <location>
        <begin position="318"/>
        <end position="396"/>
    </location>
</feature>
<keyword evidence="3" id="KW-0472">Membrane</keyword>
<feature type="transmembrane region" description="Helical" evidence="3">
    <location>
        <begin position="250"/>
        <end position="275"/>
    </location>
</feature>
<accession>A0AB39BDS1</accession>